<organism evidence="1 2">
    <name type="scientific">Taenia crassiceps</name>
    <dbReference type="NCBI Taxonomy" id="6207"/>
    <lineage>
        <taxon>Eukaryota</taxon>
        <taxon>Metazoa</taxon>
        <taxon>Spiralia</taxon>
        <taxon>Lophotrochozoa</taxon>
        <taxon>Platyhelminthes</taxon>
        <taxon>Cestoda</taxon>
        <taxon>Eucestoda</taxon>
        <taxon>Cyclophyllidea</taxon>
        <taxon>Taeniidae</taxon>
        <taxon>Taenia</taxon>
    </lineage>
</organism>
<evidence type="ECO:0000313" key="2">
    <source>
        <dbReference type="Proteomes" id="UP001651158"/>
    </source>
</evidence>
<keyword evidence="2" id="KW-1185">Reference proteome</keyword>
<dbReference type="EMBL" id="JAKROA010000013">
    <property type="protein sequence ID" value="KAL5104372.1"/>
    <property type="molecule type" value="Genomic_DNA"/>
</dbReference>
<name>A0ABR4Q461_9CEST</name>
<gene>
    <name evidence="1" type="ORF">TcWFU_009994</name>
</gene>
<protein>
    <submittedName>
        <fullName evidence="1">Uncharacterized protein</fullName>
    </submittedName>
</protein>
<evidence type="ECO:0000313" key="1">
    <source>
        <dbReference type="EMBL" id="KAL5104372.1"/>
    </source>
</evidence>
<reference evidence="1 2" key="1">
    <citation type="journal article" date="2022" name="Front. Cell. Infect. Microbiol.">
        <title>The Genomes of Two Strains of Taenia crassiceps the Animal Model for the Study of Human Cysticercosis.</title>
        <authorList>
            <person name="Bobes R.J."/>
            <person name="Estrada K."/>
            <person name="Rios-Valencia D.G."/>
            <person name="Calderon-Gallegos A."/>
            <person name="de la Torre P."/>
            <person name="Carrero J.C."/>
            <person name="Sanchez-Flores A."/>
            <person name="Laclette J.P."/>
        </authorList>
    </citation>
    <scope>NUCLEOTIDE SEQUENCE [LARGE SCALE GENOMIC DNA]</scope>
    <source>
        <strain evidence="1">WFUcys</strain>
    </source>
</reference>
<dbReference type="Proteomes" id="UP001651158">
    <property type="component" value="Unassembled WGS sequence"/>
</dbReference>
<comment type="caution">
    <text evidence="1">The sequence shown here is derived from an EMBL/GenBank/DDBJ whole genome shotgun (WGS) entry which is preliminary data.</text>
</comment>
<accession>A0ABR4Q461</accession>
<proteinExistence type="predicted"/>
<sequence>MLVSPICDIGEATPLCVRDGTSVASLGSSLNDGFNRAPVDDANPVTVEAPSEINEGVVKLLPPPAPPPAPPLPSIAWKFNNWRSWVVCAKKKIKDTAAAAAAAATSGGSGAMAVAVPLHGGM</sequence>